<dbReference type="GO" id="GO:0006310">
    <property type="term" value="P:DNA recombination"/>
    <property type="evidence" value="ECO:0007669"/>
    <property type="project" value="UniProtKB-KW"/>
</dbReference>
<evidence type="ECO:0000256" key="12">
    <source>
        <dbReference type="ARBA" id="ARBA00023447"/>
    </source>
</evidence>
<evidence type="ECO:0000256" key="4">
    <source>
        <dbReference type="ARBA" id="ARBA00022722"/>
    </source>
</evidence>
<gene>
    <name evidence="14" type="ORF">HNR32_002732</name>
</gene>
<keyword evidence="10" id="KW-0233">DNA recombination</keyword>
<dbReference type="GO" id="GO:0005737">
    <property type="term" value="C:cytoplasm"/>
    <property type="evidence" value="ECO:0007669"/>
    <property type="project" value="UniProtKB-SubCell"/>
</dbReference>
<evidence type="ECO:0000256" key="11">
    <source>
        <dbReference type="ARBA" id="ARBA00023204"/>
    </source>
</evidence>
<evidence type="ECO:0000256" key="3">
    <source>
        <dbReference type="ARBA" id="ARBA00022490"/>
    </source>
</evidence>
<evidence type="ECO:0000256" key="6">
    <source>
        <dbReference type="ARBA" id="ARBA00022759"/>
    </source>
</evidence>
<comment type="similarity">
    <text evidence="12">Belongs to the RecU family.</text>
</comment>
<keyword evidence="9" id="KW-0460">Magnesium</keyword>
<dbReference type="InterPro" id="IPR004612">
    <property type="entry name" value="Resolv_RecU"/>
</dbReference>
<comment type="subcellular location">
    <subcellularLocation>
        <location evidence="2">Cytoplasm</location>
    </subcellularLocation>
</comment>
<dbReference type="EMBL" id="JACHFH010000059">
    <property type="protein sequence ID" value="MBB5337570.1"/>
    <property type="molecule type" value="Genomic_DNA"/>
</dbReference>
<evidence type="ECO:0000256" key="5">
    <source>
        <dbReference type="ARBA" id="ARBA00022723"/>
    </source>
</evidence>
<keyword evidence="8" id="KW-0378">Hydrolase</keyword>
<evidence type="ECO:0000256" key="1">
    <source>
        <dbReference type="ARBA" id="ARBA00001946"/>
    </source>
</evidence>
<sequence length="175" mass="20169">MNRSYQSRVNNAQGQLFEGRILAACEYYCMKNRADIHKTPEPFRCLKKDTRGRFTGQFVSKAQPDFCGTLMGGASIVFEAKYTSNNRIKKDALSDKQVEVLELSSRMGADTFVCFGIQDQTFMMPYEKWRDMKKYYGRCYVTQADVQQHRVKEDLNCALFLDYRNGGSILLKESA</sequence>
<dbReference type="Gene3D" id="3.40.1350.10">
    <property type="match status" value="1"/>
</dbReference>
<keyword evidence="11" id="KW-0234">DNA repair</keyword>
<name>A0A840UMY4_9FIRM</name>
<protein>
    <recommendedName>
        <fullName evidence="13">Holliday junction resolvase RecU</fullName>
    </recommendedName>
</protein>
<proteinExistence type="inferred from homology"/>
<evidence type="ECO:0000256" key="8">
    <source>
        <dbReference type="ARBA" id="ARBA00022801"/>
    </source>
</evidence>
<organism evidence="14 15">
    <name type="scientific">Pectinatus brassicae</name>
    <dbReference type="NCBI Taxonomy" id="862415"/>
    <lineage>
        <taxon>Bacteria</taxon>
        <taxon>Bacillati</taxon>
        <taxon>Bacillota</taxon>
        <taxon>Negativicutes</taxon>
        <taxon>Selenomonadales</taxon>
        <taxon>Selenomonadaceae</taxon>
        <taxon>Pectinatus</taxon>
    </lineage>
</organism>
<keyword evidence="7" id="KW-0227">DNA damage</keyword>
<keyword evidence="5" id="KW-0479">Metal-binding</keyword>
<evidence type="ECO:0000256" key="10">
    <source>
        <dbReference type="ARBA" id="ARBA00023172"/>
    </source>
</evidence>
<keyword evidence="6" id="KW-0255">Endonuclease</keyword>
<dbReference type="InterPro" id="IPR011856">
    <property type="entry name" value="tRNA_endonuc-like_dom_sf"/>
</dbReference>
<evidence type="ECO:0000256" key="9">
    <source>
        <dbReference type="ARBA" id="ARBA00022842"/>
    </source>
</evidence>
<keyword evidence="3" id="KW-0963">Cytoplasm</keyword>
<reference evidence="14 15" key="1">
    <citation type="submission" date="2020-08" db="EMBL/GenBank/DDBJ databases">
        <title>Genomic Encyclopedia of Type Strains, Phase IV (KMG-IV): sequencing the most valuable type-strain genomes for metagenomic binning, comparative biology and taxonomic classification.</title>
        <authorList>
            <person name="Goeker M."/>
        </authorList>
    </citation>
    <scope>NUCLEOTIDE SEQUENCE [LARGE SCALE GENOMIC DNA]</scope>
    <source>
        <strain evidence="14 15">DSM 24661</strain>
    </source>
</reference>
<dbReference type="GO" id="GO:0016787">
    <property type="term" value="F:hydrolase activity"/>
    <property type="evidence" value="ECO:0007669"/>
    <property type="project" value="UniProtKB-KW"/>
</dbReference>
<dbReference type="GO" id="GO:0003676">
    <property type="term" value="F:nucleic acid binding"/>
    <property type="evidence" value="ECO:0007669"/>
    <property type="project" value="InterPro"/>
</dbReference>
<evidence type="ECO:0000256" key="2">
    <source>
        <dbReference type="ARBA" id="ARBA00004496"/>
    </source>
</evidence>
<dbReference type="GO" id="GO:0004519">
    <property type="term" value="F:endonuclease activity"/>
    <property type="evidence" value="ECO:0007669"/>
    <property type="project" value="UniProtKB-KW"/>
</dbReference>
<evidence type="ECO:0000256" key="13">
    <source>
        <dbReference type="ARBA" id="ARBA00029523"/>
    </source>
</evidence>
<evidence type="ECO:0000313" key="15">
    <source>
        <dbReference type="Proteomes" id="UP000559117"/>
    </source>
</evidence>
<comment type="cofactor">
    <cofactor evidence="1">
        <name>Mg(2+)</name>
        <dbReference type="ChEBI" id="CHEBI:18420"/>
    </cofactor>
</comment>
<evidence type="ECO:0000256" key="7">
    <source>
        <dbReference type="ARBA" id="ARBA00022763"/>
    </source>
</evidence>
<dbReference type="GO" id="GO:0006281">
    <property type="term" value="P:DNA repair"/>
    <property type="evidence" value="ECO:0007669"/>
    <property type="project" value="UniProtKB-KW"/>
</dbReference>
<dbReference type="AlphaFoldDB" id="A0A840UMY4"/>
<dbReference type="Proteomes" id="UP000559117">
    <property type="component" value="Unassembled WGS sequence"/>
</dbReference>
<keyword evidence="15" id="KW-1185">Reference proteome</keyword>
<dbReference type="RefSeq" id="WP_183863481.1">
    <property type="nucleotide sequence ID" value="NZ_JACHFH010000059.1"/>
</dbReference>
<dbReference type="SUPFAM" id="SSF52980">
    <property type="entry name" value="Restriction endonuclease-like"/>
    <property type="match status" value="1"/>
</dbReference>
<evidence type="ECO:0000313" key="14">
    <source>
        <dbReference type="EMBL" id="MBB5337570.1"/>
    </source>
</evidence>
<dbReference type="Pfam" id="PF03838">
    <property type="entry name" value="RecU"/>
    <property type="match status" value="1"/>
</dbReference>
<accession>A0A840UMY4</accession>
<keyword evidence="4" id="KW-0540">Nuclease</keyword>
<dbReference type="InterPro" id="IPR011335">
    <property type="entry name" value="Restrct_endonuc-II-like"/>
</dbReference>
<comment type="caution">
    <text evidence="14">The sequence shown here is derived from an EMBL/GenBank/DDBJ whole genome shotgun (WGS) entry which is preliminary data.</text>
</comment>
<dbReference type="GO" id="GO:0046872">
    <property type="term" value="F:metal ion binding"/>
    <property type="evidence" value="ECO:0007669"/>
    <property type="project" value="UniProtKB-KW"/>
</dbReference>